<evidence type="ECO:0000256" key="6">
    <source>
        <dbReference type="SAM" id="Phobius"/>
    </source>
</evidence>
<sequence>MAEEQLKLFVEETSWYNDIVLGSMSPGKWWELLPHLYREWLRNTIAGTLLYLVSSGLWCFYIYYLKRNVYFPKDVIPSKKAMLLQIRVSLKALPWYSALPTLSEYMIEHGWTKCFSRINDVGWVAYVMYLIVYLVIVEFGTYWVHRELHDIKFLYKHLHATHHIYNKHDTISPFAGMALHPLDGILQGLPHVVALVLVPMHFSTHIALMFLQGIWTANIHDCIHGKLWPVMGAGYHTIHHTTYRHNYGNYTIWTDWMFRTLRHPTEDEPKKII</sequence>
<protein>
    <recommendedName>
        <fullName evidence="7">Fatty acid hydroxylase domain-containing protein</fullName>
    </recommendedName>
</protein>
<comment type="subcellular location">
    <subcellularLocation>
        <location evidence="1">Membrane</location>
    </subcellularLocation>
</comment>
<keyword evidence="5 6" id="KW-0472">Membrane</keyword>
<keyword evidence="3 6" id="KW-0812">Transmembrane</keyword>
<proteinExistence type="inferred from homology"/>
<evidence type="ECO:0000256" key="4">
    <source>
        <dbReference type="ARBA" id="ARBA00022989"/>
    </source>
</evidence>
<dbReference type="PANTHER" id="PTHR11863">
    <property type="entry name" value="STEROL DESATURASE"/>
    <property type="match status" value="1"/>
</dbReference>
<feature type="transmembrane region" description="Helical" evidence="6">
    <location>
        <begin position="40"/>
        <end position="64"/>
    </location>
</feature>
<evidence type="ECO:0000256" key="3">
    <source>
        <dbReference type="ARBA" id="ARBA00022692"/>
    </source>
</evidence>
<name>A0ABR0V307_REHGL</name>
<dbReference type="InterPro" id="IPR006694">
    <property type="entry name" value="Fatty_acid_hydroxylase"/>
</dbReference>
<dbReference type="Pfam" id="PF04116">
    <property type="entry name" value="FA_hydroxylase"/>
    <property type="match status" value="1"/>
</dbReference>
<reference evidence="8 9" key="1">
    <citation type="journal article" date="2021" name="Comput. Struct. Biotechnol. J.">
        <title>De novo genome assembly of the potent medicinal plant Rehmannia glutinosa using nanopore technology.</title>
        <authorList>
            <person name="Ma L."/>
            <person name="Dong C."/>
            <person name="Song C."/>
            <person name="Wang X."/>
            <person name="Zheng X."/>
            <person name="Niu Y."/>
            <person name="Chen S."/>
            <person name="Feng W."/>
        </authorList>
    </citation>
    <scope>NUCLEOTIDE SEQUENCE [LARGE SCALE GENOMIC DNA]</scope>
    <source>
        <strain evidence="8">DH-2019</strain>
    </source>
</reference>
<dbReference type="InterPro" id="IPR050307">
    <property type="entry name" value="Sterol_Desaturase_Related"/>
</dbReference>
<evidence type="ECO:0000256" key="5">
    <source>
        <dbReference type="ARBA" id="ARBA00023136"/>
    </source>
</evidence>
<organism evidence="8 9">
    <name type="scientific">Rehmannia glutinosa</name>
    <name type="common">Chinese foxglove</name>
    <dbReference type="NCBI Taxonomy" id="99300"/>
    <lineage>
        <taxon>Eukaryota</taxon>
        <taxon>Viridiplantae</taxon>
        <taxon>Streptophyta</taxon>
        <taxon>Embryophyta</taxon>
        <taxon>Tracheophyta</taxon>
        <taxon>Spermatophyta</taxon>
        <taxon>Magnoliopsida</taxon>
        <taxon>eudicotyledons</taxon>
        <taxon>Gunneridae</taxon>
        <taxon>Pentapetalae</taxon>
        <taxon>asterids</taxon>
        <taxon>lamiids</taxon>
        <taxon>Lamiales</taxon>
        <taxon>Orobanchaceae</taxon>
        <taxon>Rehmannieae</taxon>
        <taxon>Rehmannia</taxon>
    </lineage>
</organism>
<keyword evidence="9" id="KW-1185">Reference proteome</keyword>
<comment type="caution">
    <text evidence="8">The sequence shown here is derived from an EMBL/GenBank/DDBJ whole genome shotgun (WGS) entry which is preliminary data.</text>
</comment>
<accession>A0ABR0V307</accession>
<evidence type="ECO:0000313" key="8">
    <source>
        <dbReference type="EMBL" id="KAK6128502.1"/>
    </source>
</evidence>
<feature type="transmembrane region" description="Helical" evidence="6">
    <location>
        <begin position="189"/>
        <end position="211"/>
    </location>
</feature>
<evidence type="ECO:0000259" key="7">
    <source>
        <dbReference type="Pfam" id="PF04116"/>
    </source>
</evidence>
<evidence type="ECO:0000313" key="9">
    <source>
        <dbReference type="Proteomes" id="UP001318860"/>
    </source>
</evidence>
<evidence type="ECO:0000256" key="1">
    <source>
        <dbReference type="ARBA" id="ARBA00004370"/>
    </source>
</evidence>
<dbReference type="EMBL" id="JABTTQ020001728">
    <property type="protein sequence ID" value="KAK6128502.1"/>
    <property type="molecule type" value="Genomic_DNA"/>
</dbReference>
<gene>
    <name evidence="8" type="ORF">DH2020_037760</name>
</gene>
<dbReference type="Proteomes" id="UP001318860">
    <property type="component" value="Unassembled WGS sequence"/>
</dbReference>
<feature type="domain" description="Fatty acid hydroxylase" evidence="7">
    <location>
        <begin position="131"/>
        <end position="260"/>
    </location>
</feature>
<feature type="transmembrane region" description="Helical" evidence="6">
    <location>
        <begin position="123"/>
        <end position="144"/>
    </location>
</feature>
<evidence type="ECO:0000256" key="2">
    <source>
        <dbReference type="ARBA" id="ARBA00009324"/>
    </source>
</evidence>
<comment type="similarity">
    <text evidence="2">Belongs to the sterol desaturase family.</text>
</comment>
<keyword evidence="4 6" id="KW-1133">Transmembrane helix</keyword>